<name>A0A1Z5JWB8_FISSO</name>
<dbReference type="Proteomes" id="UP000198406">
    <property type="component" value="Unassembled WGS sequence"/>
</dbReference>
<keyword evidence="2" id="KW-1185">Reference proteome</keyword>
<comment type="caution">
    <text evidence="1">The sequence shown here is derived from an EMBL/GenBank/DDBJ whole genome shotgun (WGS) entry which is preliminary data.</text>
</comment>
<sequence length="164" mass="18584">MAGKILIFLDIDGVLLPFPNPPVSTCGAIFPDATLHALSQILNAVPDALLVLSSTWRAQKNMIDDIIESFQIYGNVHDSPLARITEFYDLTDTSYHDERQYEIYRYLQNNRPRAWIALEDEDLLLERYRNYFEGRAIAVSSPVGLTNADADLAIRLLQQQLAKS</sequence>
<dbReference type="InParanoid" id="A0A1Z5JWB8"/>
<evidence type="ECO:0008006" key="3">
    <source>
        <dbReference type="Google" id="ProtNLM"/>
    </source>
</evidence>
<protein>
    <recommendedName>
        <fullName evidence="3">FCP1 homology domain-containing protein</fullName>
    </recommendedName>
</protein>
<proteinExistence type="predicted"/>
<dbReference type="AlphaFoldDB" id="A0A1Z5JWB8"/>
<evidence type="ECO:0000313" key="2">
    <source>
        <dbReference type="Proteomes" id="UP000198406"/>
    </source>
</evidence>
<organism evidence="1 2">
    <name type="scientific">Fistulifera solaris</name>
    <name type="common">Oleaginous diatom</name>
    <dbReference type="NCBI Taxonomy" id="1519565"/>
    <lineage>
        <taxon>Eukaryota</taxon>
        <taxon>Sar</taxon>
        <taxon>Stramenopiles</taxon>
        <taxon>Ochrophyta</taxon>
        <taxon>Bacillariophyta</taxon>
        <taxon>Bacillariophyceae</taxon>
        <taxon>Bacillariophycidae</taxon>
        <taxon>Naviculales</taxon>
        <taxon>Naviculaceae</taxon>
        <taxon>Fistulifera</taxon>
    </lineage>
</organism>
<dbReference type="OrthoDB" id="410307at2759"/>
<reference evidence="1 2" key="1">
    <citation type="journal article" date="2015" name="Plant Cell">
        <title>Oil accumulation by the oleaginous diatom Fistulifera solaris as revealed by the genome and transcriptome.</title>
        <authorList>
            <person name="Tanaka T."/>
            <person name="Maeda Y."/>
            <person name="Veluchamy A."/>
            <person name="Tanaka M."/>
            <person name="Abida H."/>
            <person name="Marechal E."/>
            <person name="Bowler C."/>
            <person name="Muto M."/>
            <person name="Sunaga Y."/>
            <person name="Tanaka M."/>
            <person name="Yoshino T."/>
            <person name="Taniguchi T."/>
            <person name="Fukuda Y."/>
            <person name="Nemoto M."/>
            <person name="Matsumoto M."/>
            <person name="Wong P.S."/>
            <person name="Aburatani S."/>
            <person name="Fujibuchi W."/>
        </authorList>
    </citation>
    <scope>NUCLEOTIDE SEQUENCE [LARGE SCALE GENOMIC DNA]</scope>
    <source>
        <strain evidence="1 2">JPCC DA0580</strain>
    </source>
</reference>
<dbReference type="Pfam" id="PF18143">
    <property type="entry name" value="HAD_SAK_2"/>
    <property type="match status" value="1"/>
</dbReference>
<dbReference type="EMBL" id="BDSP01000127">
    <property type="protein sequence ID" value="GAX18333.1"/>
    <property type="molecule type" value="Genomic_DNA"/>
</dbReference>
<evidence type="ECO:0000313" key="1">
    <source>
        <dbReference type="EMBL" id="GAX18333.1"/>
    </source>
</evidence>
<accession>A0A1Z5JWB8</accession>
<gene>
    <name evidence="1" type="ORF">FisN_23Hh227</name>
</gene>